<name>A0A1Y0E9C1_9RHOB</name>
<evidence type="ECO:0000256" key="2">
    <source>
        <dbReference type="ARBA" id="ARBA00022763"/>
    </source>
</evidence>
<keyword evidence="2" id="KW-0227">DNA damage</keyword>
<dbReference type="InterPro" id="IPR045628">
    <property type="entry name" value="Lhr_WH_dom"/>
</dbReference>
<keyword evidence="5" id="KW-0067">ATP-binding</keyword>
<gene>
    <name evidence="12" type="primary">recQ</name>
    <name evidence="12" type="ORF">LOKVESSMR4R_00673</name>
</gene>
<dbReference type="PANTHER" id="PTHR47962:SF3">
    <property type="entry name" value="LARGE ATP-DEPENDENT HELICASE-RELATED PROTEIN"/>
    <property type="match status" value="1"/>
</dbReference>
<evidence type="ECO:0000313" key="13">
    <source>
        <dbReference type="Proteomes" id="UP000195273"/>
    </source>
</evidence>
<keyword evidence="7" id="KW-0234">DNA repair</keyword>
<dbReference type="GO" id="GO:0016887">
    <property type="term" value="F:ATP hydrolysis activity"/>
    <property type="evidence" value="ECO:0007669"/>
    <property type="project" value="TreeGrafter"/>
</dbReference>
<dbReference type="NCBIfam" id="TIGR04121">
    <property type="entry name" value="DEXH_lig_assoc"/>
    <property type="match status" value="1"/>
</dbReference>
<protein>
    <submittedName>
        <fullName evidence="12">ATP-dependent DNA helicase RecQ</fullName>
        <ecNumber evidence="12">3.6.4.12</ecNumber>
    </submittedName>
</protein>
<dbReference type="InterPro" id="IPR011545">
    <property type="entry name" value="DEAD/DEAH_box_helicase_dom"/>
</dbReference>
<dbReference type="InterPro" id="IPR001650">
    <property type="entry name" value="Helicase_C-like"/>
</dbReference>
<dbReference type="EMBL" id="CP021431">
    <property type="protein sequence ID" value="ARU00009.1"/>
    <property type="molecule type" value="Genomic_DNA"/>
</dbReference>
<dbReference type="InterPro" id="IPR017170">
    <property type="entry name" value="Lhr-like"/>
</dbReference>
<evidence type="ECO:0000256" key="5">
    <source>
        <dbReference type="ARBA" id="ARBA00022840"/>
    </source>
</evidence>
<sequence>MPDATRHLPALFHDWFAGRGWSVHPHQQAMLDRAGDPALLLIAPTGGGKTLAGFLPSLAELADGTHQGLHTLYVSPLKALAADIKRNLRRPVDDMALPIRIEDRTGDTSYTQKRRQRADPPHILLTTPESLALLISYEDAPRIFAGLQRVIVDEIHALAESKRGDQLMLALSRLQTLAPGLRRVGLSATVEDPPAIARMLARHPDPCPILLADPGPAPDIAMLQTDAPPPWAGGGATYAIPAVLEAVKQHKTTLIFHNTRAQAEIFFHNLWLANTDDLPIGIHHGSLAREQRERVESAMVAGQLRAIVCTGSLDLGIDWGDVDLVIQVGAPKNVKRLVQRIGRANHRYNAPSKALLVPANRFEVVECVAALQAVQAHDLDGDPKGAGPRDVLCQHILIAACAGPFHADDLFAEVRSTGAYAGLTRAEFDACLDFCATGGYALRAYDRWKRLLQTADGKWQLRDPRAALRIRMNIGTIQDTDTLKVRMKGNFKPLGEVEEAFAATLTQGDTFLIGGQIVRYEGLREMTVEVTRDAAKTPKIATFMGTKFANSTQLSQRILRMFAQDDWPQLPAHTADWLGLQRQLSKLPQADRILVESFPHDGRQHLCVYGFAGRNAMQTLGMLLTQRMEELGLHPLGFVATDYAVLIWGLDAVTDAAPLFRAPDLRAGFEDWLSGNAVMKRTFRGAATIAGLIERNLPQARKSGRQATFSSDILYDTLAKYDPDHLMLQITREEALRGLVDFGRIEEMLTRTAGRVDHILLDRVTPLAMPLLLEQGRIALAGAGRERLMEDAAAALIAKVGLAID</sequence>
<keyword evidence="1" id="KW-0547">Nucleotide-binding</keyword>
<dbReference type="KEGG" id="lvs:LOKVESSMR4R_00673"/>
<evidence type="ECO:0000256" key="8">
    <source>
        <dbReference type="ARBA" id="ARBA00023235"/>
    </source>
</evidence>
<dbReference type="InterPro" id="IPR013701">
    <property type="entry name" value="Lhr-like_DEAD/DEAH_assoc"/>
</dbReference>
<organism evidence="12 13">
    <name type="scientific">Yoonia vestfoldensis</name>
    <dbReference type="NCBI Taxonomy" id="245188"/>
    <lineage>
        <taxon>Bacteria</taxon>
        <taxon>Pseudomonadati</taxon>
        <taxon>Pseudomonadota</taxon>
        <taxon>Alphaproteobacteria</taxon>
        <taxon>Rhodobacterales</taxon>
        <taxon>Paracoccaceae</taxon>
        <taxon>Yoonia</taxon>
    </lineage>
</organism>
<dbReference type="AlphaFoldDB" id="A0A1Y0E9C1"/>
<dbReference type="STRING" id="1122181.GCA_000382265_01504"/>
<dbReference type="GO" id="GO:0005524">
    <property type="term" value="F:ATP binding"/>
    <property type="evidence" value="ECO:0007669"/>
    <property type="project" value="UniProtKB-KW"/>
</dbReference>
<evidence type="ECO:0000256" key="6">
    <source>
        <dbReference type="ARBA" id="ARBA00023125"/>
    </source>
</evidence>
<feature type="domain" description="Helicase ATP-binding" evidence="10">
    <location>
        <begin position="30"/>
        <end position="208"/>
    </location>
</feature>
<keyword evidence="6" id="KW-0238">DNA-binding</keyword>
<dbReference type="SMART" id="SM00490">
    <property type="entry name" value="HELICc"/>
    <property type="match status" value="1"/>
</dbReference>
<keyword evidence="8" id="KW-0413">Isomerase</keyword>
<dbReference type="Gene3D" id="3.40.50.300">
    <property type="entry name" value="P-loop containing nucleotide triphosphate hydrolases"/>
    <property type="match status" value="2"/>
</dbReference>
<evidence type="ECO:0000256" key="3">
    <source>
        <dbReference type="ARBA" id="ARBA00022801"/>
    </source>
</evidence>
<evidence type="ECO:0000256" key="4">
    <source>
        <dbReference type="ARBA" id="ARBA00022806"/>
    </source>
</evidence>
<evidence type="ECO:0000256" key="9">
    <source>
        <dbReference type="ARBA" id="ARBA00093467"/>
    </source>
</evidence>
<keyword evidence="3 12" id="KW-0378">Hydrolase</keyword>
<evidence type="ECO:0000313" key="12">
    <source>
        <dbReference type="EMBL" id="ARU00009.1"/>
    </source>
</evidence>
<keyword evidence="4 12" id="KW-0347">Helicase</keyword>
<dbReference type="PROSITE" id="PS51192">
    <property type="entry name" value="HELICASE_ATP_BIND_1"/>
    <property type="match status" value="1"/>
</dbReference>
<dbReference type="CDD" id="cd18796">
    <property type="entry name" value="SF2_C_LHR"/>
    <property type="match status" value="1"/>
</dbReference>
<dbReference type="SUPFAM" id="SSF52540">
    <property type="entry name" value="P-loop containing nucleoside triphosphate hydrolases"/>
    <property type="match status" value="1"/>
</dbReference>
<dbReference type="Proteomes" id="UP000195273">
    <property type="component" value="Chromosome"/>
</dbReference>
<dbReference type="Pfam" id="PF19306">
    <property type="entry name" value="WHD_Lhr"/>
    <property type="match status" value="1"/>
</dbReference>
<evidence type="ECO:0000256" key="1">
    <source>
        <dbReference type="ARBA" id="ARBA00022741"/>
    </source>
</evidence>
<dbReference type="GO" id="GO:0006281">
    <property type="term" value="P:DNA repair"/>
    <property type="evidence" value="ECO:0007669"/>
    <property type="project" value="UniProtKB-KW"/>
</dbReference>
<dbReference type="PIRSF" id="PIRSF037307">
    <property type="entry name" value="Lhr-like_helic_prd"/>
    <property type="match status" value="1"/>
</dbReference>
<dbReference type="OrthoDB" id="9815222at2"/>
<dbReference type="InterPro" id="IPR026362">
    <property type="entry name" value="DEXH_lig_assoc"/>
</dbReference>
<keyword evidence="13" id="KW-1185">Reference proteome</keyword>
<dbReference type="PANTHER" id="PTHR47962">
    <property type="entry name" value="ATP-DEPENDENT HELICASE LHR-RELATED-RELATED"/>
    <property type="match status" value="1"/>
</dbReference>
<feature type="domain" description="Helicase C-terminal" evidence="11">
    <location>
        <begin position="239"/>
        <end position="387"/>
    </location>
</feature>
<dbReference type="PROSITE" id="PS51194">
    <property type="entry name" value="HELICASE_CTER"/>
    <property type="match status" value="1"/>
</dbReference>
<dbReference type="InterPro" id="IPR027417">
    <property type="entry name" value="P-loop_NTPase"/>
</dbReference>
<dbReference type="CDD" id="cd17922">
    <property type="entry name" value="DEXHc_LHR-like"/>
    <property type="match status" value="1"/>
</dbReference>
<dbReference type="GO" id="GO:0003677">
    <property type="term" value="F:DNA binding"/>
    <property type="evidence" value="ECO:0007669"/>
    <property type="project" value="UniProtKB-KW"/>
</dbReference>
<evidence type="ECO:0000259" key="10">
    <source>
        <dbReference type="PROSITE" id="PS51192"/>
    </source>
</evidence>
<comment type="similarity">
    <text evidence="9">Belongs to the Lhr helicase family. Lhr-Core subfamily.</text>
</comment>
<evidence type="ECO:0000259" key="11">
    <source>
        <dbReference type="PROSITE" id="PS51194"/>
    </source>
</evidence>
<evidence type="ECO:0000256" key="7">
    <source>
        <dbReference type="ARBA" id="ARBA00023204"/>
    </source>
</evidence>
<proteinExistence type="inferred from homology"/>
<dbReference type="Pfam" id="PF00271">
    <property type="entry name" value="Helicase_C"/>
    <property type="match status" value="1"/>
</dbReference>
<dbReference type="InterPro" id="IPR052511">
    <property type="entry name" value="ATP-dep_Helicase"/>
</dbReference>
<accession>A0A1Y0E9C1</accession>
<dbReference type="GO" id="GO:0003678">
    <property type="term" value="F:DNA helicase activity"/>
    <property type="evidence" value="ECO:0007669"/>
    <property type="project" value="UniProtKB-EC"/>
</dbReference>
<reference evidence="12 13" key="1">
    <citation type="submission" date="2017-05" db="EMBL/GenBank/DDBJ databases">
        <title>Genome Sequence of Loktanella vestfoldensis Strain SMR4r Isolated from a Culture of the Diatom Skeletonema marinoi.</title>
        <authorList>
            <person name="Topel M."/>
            <person name="Pinder M.I.M."/>
            <person name="Johansson O.N."/>
            <person name="Kourtchenko O."/>
            <person name="Godhe A."/>
            <person name="Clarke A.K."/>
        </authorList>
    </citation>
    <scope>NUCLEOTIDE SEQUENCE [LARGE SCALE GENOMIC DNA]</scope>
    <source>
        <strain evidence="12 13">SMR4r</strain>
    </source>
</reference>
<dbReference type="EC" id="3.6.4.12" evidence="12"/>
<dbReference type="SMART" id="SM00487">
    <property type="entry name" value="DEXDc"/>
    <property type="match status" value="1"/>
</dbReference>
<dbReference type="RefSeq" id="WP_087206295.1">
    <property type="nucleotide sequence ID" value="NZ_CP021431.1"/>
</dbReference>
<dbReference type="Pfam" id="PF08494">
    <property type="entry name" value="DEAD_assoc"/>
    <property type="match status" value="1"/>
</dbReference>
<dbReference type="InterPro" id="IPR014001">
    <property type="entry name" value="Helicase_ATP-bd"/>
</dbReference>
<dbReference type="Pfam" id="PF00270">
    <property type="entry name" value="DEAD"/>
    <property type="match status" value="1"/>
</dbReference>